<dbReference type="InterPro" id="IPR040442">
    <property type="entry name" value="Pyrv_kinase-like_dom_sf"/>
</dbReference>
<dbReference type="GeneID" id="17356691"/>
<evidence type="ECO:0000313" key="16">
    <source>
        <dbReference type="EMBL" id="EFN57010.1"/>
    </source>
</evidence>
<dbReference type="InterPro" id="IPR015806">
    <property type="entry name" value="Pyrv_Knase_insert_dom_sf"/>
</dbReference>
<dbReference type="Pfam" id="PF00224">
    <property type="entry name" value="PK"/>
    <property type="match status" value="1"/>
</dbReference>
<evidence type="ECO:0000256" key="13">
    <source>
        <dbReference type="ARBA" id="ARBA00048152"/>
    </source>
</evidence>
<reference evidence="16 17" key="1">
    <citation type="journal article" date="2010" name="Plant Cell">
        <title>The Chlorella variabilis NC64A genome reveals adaptation to photosymbiosis, coevolution with viruses, and cryptic sex.</title>
        <authorList>
            <person name="Blanc G."/>
            <person name="Duncan G."/>
            <person name="Agarkova I."/>
            <person name="Borodovsky M."/>
            <person name="Gurnon J."/>
            <person name="Kuo A."/>
            <person name="Lindquist E."/>
            <person name="Lucas S."/>
            <person name="Pangilinan J."/>
            <person name="Polle J."/>
            <person name="Salamov A."/>
            <person name="Terry A."/>
            <person name="Yamada T."/>
            <person name="Dunigan D.D."/>
            <person name="Grigoriev I.V."/>
            <person name="Claverie J.M."/>
            <person name="Van Etten J.L."/>
        </authorList>
    </citation>
    <scope>NUCLEOTIDE SEQUENCE [LARGE SCALE GENOMIC DNA]</scope>
    <source>
        <strain evidence="16 17">NC64A</strain>
    </source>
</reference>
<dbReference type="InterPro" id="IPR011037">
    <property type="entry name" value="Pyrv_Knase-like_insert_dom_sf"/>
</dbReference>
<keyword evidence="10" id="KW-0460">Magnesium</keyword>
<comment type="similarity">
    <text evidence="3">Belongs to the pyruvate kinase family.</text>
</comment>
<evidence type="ECO:0000256" key="7">
    <source>
        <dbReference type="ARBA" id="ARBA00022741"/>
    </source>
</evidence>
<dbReference type="OMA" id="MGPELQI"/>
<sequence>MVQRHITRAKCHFFKDDDLSQVLHELPTKNTVAKTKIAITVGPACQTVEKLAELLEAGVTCARIDLTWAPIEYHRTSLINLHEAMRQTKRLCAVMLDCLGRELMIKRKYGVDENGWPGIFEQLHIKQGQRVTITTDTSLDCTNEVLPITYPKFPAMCEPGDQIFLGRYLATGADDSSVFLKVEEVSGTDVVCTAGADAVLDGLLMVFHLERSGESLSNLQNDLPALTDFDKQAIAALCNEFEVDFVSLSYCRSADDVHECRDFLSSIRADHTKASGGPCAASSPAPIIAKCETRQSLFNFRTLVDAADAIIISRGNLGLDVVPEKMAMVQKAMISTCAILGKPSIITRVVDTMIRTPRPTRAEATDIANAVLDGVDAIMLGAETYRGNYALETVTTGGRPCQPAWLPSCRACRRPAQPAASLPSHATLLCLPSRPRAPLRAGTTAAMVAKYRPHMPILTLVVPYLKRDGLKWKLEGRHAARQALLTSGLMPMLAAPTPSAGESLIEEAVQLALAHGWVDPNDHVVVVSRSQQDEVMIKIVSVDEHGAGIKRIRPKSLYDMLKAAGHCIPEDDEVDELPLAAASSGPPSARSRPMLSHPSAVLHGRRNEALVMSSAEMISGPSANGTSH</sequence>
<dbReference type="Proteomes" id="UP000008141">
    <property type="component" value="Unassembled WGS sequence"/>
</dbReference>
<keyword evidence="5" id="KW-0808">Transferase</keyword>
<keyword evidence="11" id="KW-0324">Glycolysis</keyword>
<keyword evidence="17" id="KW-1185">Reference proteome</keyword>
<keyword evidence="9" id="KW-0067">ATP-binding</keyword>
<evidence type="ECO:0000256" key="5">
    <source>
        <dbReference type="ARBA" id="ARBA00022679"/>
    </source>
</evidence>
<dbReference type="GO" id="GO:0030955">
    <property type="term" value="F:potassium ion binding"/>
    <property type="evidence" value="ECO:0007669"/>
    <property type="project" value="InterPro"/>
</dbReference>
<evidence type="ECO:0000256" key="6">
    <source>
        <dbReference type="ARBA" id="ARBA00022723"/>
    </source>
</evidence>
<comment type="catalytic activity">
    <reaction evidence="13">
        <text>pyruvate + ATP = phosphoenolpyruvate + ADP + H(+)</text>
        <dbReference type="Rhea" id="RHEA:18157"/>
        <dbReference type="ChEBI" id="CHEBI:15361"/>
        <dbReference type="ChEBI" id="CHEBI:15378"/>
        <dbReference type="ChEBI" id="CHEBI:30616"/>
        <dbReference type="ChEBI" id="CHEBI:58702"/>
        <dbReference type="ChEBI" id="CHEBI:456216"/>
        <dbReference type="EC" id="2.7.1.40"/>
    </reaction>
</comment>
<keyword evidence="8" id="KW-0418">Kinase</keyword>
<dbReference type="InterPro" id="IPR036918">
    <property type="entry name" value="Pyrv_Knase_C_sf"/>
</dbReference>
<dbReference type="Pfam" id="PF02887">
    <property type="entry name" value="PK_C"/>
    <property type="match status" value="1"/>
</dbReference>
<dbReference type="FunCoup" id="E1ZA80">
    <property type="interactions" value="549"/>
</dbReference>
<dbReference type="Gene3D" id="3.20.20.60">
    <property type="entry name" value="Phosphoenolpyruvate-binding domains"/>
    <property type="match status" value="1"/>
</dbReference>
<dbReference type="GO" id="GO:0004743">
    <property type="term" value="F:pyruvate kinase activity"/>
    <property type="evidence" value="ECO:0007669"/>
    <property type="project" value="UniProtKB-EC"/>
</dbReference>
<evidence type="ECO:0000256" key="10">
    <source>
        <dbReference type="ARBA" id="ARBA00022842"/>
    </source>
</evidence>
<dbReference type="KEGG" id="cvr:CHLNCDRAFT_34881"/>
<dbReference type="EC" id="2.7.1.40" evidence="4"/>
<dbReference type="OrthoDB" id="108365at2759"/>
<dbReference type="InterPro" id="IPR001697">
    <property type="entry name" value="Pyr_Knase"/>
</dbReference>
<evidence type="ECO:0000313" key="17">
    <source>
        <dbReference type="Proteomes" id="UP000008141"/>
    </source>
</evidence>
<feature type="domain" description="Pyruvate kinase barrel" evidence="14">
    <location>
        <begin position="33"/>
        <end position="394"/>
    </location>
</feature>
<feature type="domain" description="Pyruvate kinase C-terminal" evidence="15">
    <location>
        <begin position="441"/>
        <end position="532"/>
    </location>
</feature>
<dbReference type="SUPFAM" id="SSF50800">
    <property type="entry name" value="PK beta-barrel domain-like"/>
    <property type="match status" value="1"/>
</dbReference>
<dbReference type="InterPro" id="IPR015793">
    <property type="entry name" value="Pyrv_Knase_brl"/>
</dbReference>
<gene>
    <name evidence="16" type="ORF">CHLNCDRAFT_34881</name>
</gene>
<dbReference type="InterPro" id="IPR015795">
    <property type="entry name" value="Pyrv_Knase_C"/>
</dbReference>
<dbReference type="SUPFAM" id="SSF52935">
    <property type="entry name" value="PK C-terminal domain-like"/>
    <property type="match status" value="1"/>
</dbReference>
<dbReference type="AlphaFoldDB" id="E1ZA80"/>
<evidence type="ECO:0000256" key="4">
    <source>
        <dbReference type="ARBA" id="ARBA00012142"/>
    </source>
</evidence>
<dbReference type="STRING" id="554065.E1ZA80"/>
<dbReference type="GO" id="GO:0000287">
    <property type="term" value="F:magnesium ion binding"/>
    <property type="evidence" value="ECO:0007669"/>
    <property type="project" value="InterPro"/>
</dbReference>
<comment type="pathway">
    <text evidence="2">Carbohydrate degradation; glycolysis; pyruvate from D-glyceraldehyde 3-phosphate: step 5/5.</text>
</comment>
<evidence type="ECO:0000256" key="1">
    <source>
        <dbReference type="ARBA" id="ARBA00001958"/>
    </source>
</evidence>
<evidence type="ECO:0000256" key="2">
    <source>
        <dbReference type="ARBA" id="ARBA00004997"/>
    </source>
</evidence>
<evidence type="ECO:0000256" key="3">
    <source>
        <dbReference type="ARBA" id="ARBA00008663"/>
    </source>
</evidence>
<dbReference type="GO" id="GO:0005524">
    <property type="term" value="F:ATP binding"/>
    <property type="evidence" value="ECO:0007669"/>
    <property type="project" value="UniProtKB-KW"/>
</dbReference>
<dbReference type="EMBL" id="GL433840">
    <property type="protein sequence ID" value="EFN57010.1"/>
    <property type="molecule type" value="Genomic_DNA"/>
</dbReference>
<comment type="cofactor">
    <cofactor evidence="1">
        <name>K(+)</name>
        <dbReference type="ChEBI" id="CHEBI:29103"/>
    </cofactor>
</comment>
<accession>E1ZA80</accession>
<evidence type="ECO:0000256" key="8">
    <source>
        <dbReference type="ARBA" id="ARBA00022777"/>
    </source>
</evidence>
<keyword evidence="6" id="KW-0479">Metal-binding</keyword>
<name>E1ZA80_CHLVA</name>
<evidence type="ECO:0000259" key="15">
    <source>
        <dbReference type="Pfam" id="PF02887"/>
    </source>
</evidence>
<dbReference type="UniPathway" id="UPA00109">
    <property type="reaction ID" value="UER00188"/>
</dbReference>
<dbReference type="GO" id="GO:0016301">
    <property type="term" value="F:kinase activity"/>
    <property type="evidence" value="ECO:0007669"/>
    <property type="project" value="UniProtKB-KW"/>
</dbReference>
<keyword evidence="12" id="KW-0670">Pyruvate</keyword>
<dbReference type="Gene3D" id="3.40.1380.20">
    <property type="entry name" value="Pyruvate kinase, C-terminal domain"/>
    <property type="match status" value="1"/>
</dbReference>
<dbReference type="InterPro" id="IPR015813">
    <property type="entry name" value="Pyrv/PenolPyrv_kinase-like_dom"/>
</dbReference>
<evidence type="ECO:0000259" key="14">
    <source>
        <dbReference type="Pfam" id="PF00224"/>
    </source>
</evidence>
<proteinExistence type="inferred from homology"/>
<dbReference type="InParanoid" id="E1ZA80"/>
<organism evidence="17">
    <name type="scientific">Chlorella variabilis</name>
    <name type="common">Green alga</name>
    <dbReference type="NCBI Taxonomy" id="554065"/>
    <lineage>
        <taxon>Eukaryota</taxon>
        <taxon>Viridiplantae</taxon>
        <taxon>Chlorophyta</taxon>
        <taxon>core chlorophytes</taxon>
        <taxon>Trebouxiophyceae</taxon>
        <taxon>Chlorellales</taxon>
        <taxon>Chlorellaceae</taxon>
        <taxon>Chlorella clade</taxon>
        <taxon>Chlorella</taxon>
    </lineage>
</organism>
<dbReference type="SUPFAM" id="SSF51621">
    <property type="entry name" value="Phosphoenolpyruvate/pyruvate domain"/>
    <property type="match status" value="1"/>
</dbReference>
<evidence type="ECO:0000256" key="9">
    <source>
        <dbReference type="ARBA" id="ARBA00022840"/>
    </source>
</evidence>
<dbReference type="Gene3D" id="2.40.33.10">
    <property type="entry name" value="PK beta-barrel domain-like"/>
    <property type="match status" value="1"/>
</dbReference>
<evidence type="ECO:0000256" key="12">
    <source>
        <dbReference type="ARBA" id="ARBA00023317"/>
    </source>
</evidence>
<dbReference type="RefSeq" id="XP_005849112.1">
    <property type="nucleotide sequence ID" value="XM_005849050.1"/>
</dbReference>
<keyword evidence="7" id="KW-0547">Nucleotide-binding</keyword>
<evidence type="ECO:0000256" key="11">
    <source>
        <dbReference type="ARBA" id="ARBA00023152"/>
    </source>
</evidence>
<protein>
    <recommendedName>
        <fullName evidence="4">pyruvate kinase</fullName>
        <ecNumber evidence="4">2.7.1.40</ecNumber>
    </recommendedName>
</protein>
<dbReference type="eggNOG" id="KOG2323">
    <property type="taxonomic scope" value="Eukaryota"/>
</dbReference>
<dbReference type="PANTHER" id="PTHR11817">
    <property type="entry name" value="PYRUVATE KINASE"/>
    <property type="match status" value="1"/>
</dbReference>